<keyword evidence="3" id="KW-0614">Plasmid</keyword>
<accession>F2Z8R7</accession>
<gene>
    <name evidence="3" type="primary">pSLA2-M.53</name>
</gene>
<keyword evidence="2" id="KW-0812">Transmembrane</keyword>
<reference evidence="3" key="1">
    <citation type="journal article" date="1994" name="J. Antibiot.">
        <title>Isolation and characterization of linear plasmids from lankacidin-producing Streptomyces species.</title>
        <authorList>
            <person name="Kinashi H."/>
            <person name="Mori E."/>
            <person name="Hatani A."/>
            <person name="Nimi O."/>
        </authorList>
    </citation>
    <scope>NUCLEOTIDE SEQUENCE</scope>
    <source>
        <strain evidence="3">7434AN4</strain>
        <plasmid evidence="3">pSLA2-M</plasmid>
    </source>
</reference>
<geneLocation type="plasmid" evidence="3">
    <name>pSLA2-M</name>
</geneLocation>
<sequence>MPWAQIGTVAGAVAAIGTLMFTGVATYFSAEVARDQLEQSREAAERAKKSQARLISAWAENDANDDIIIHVLNRSRDAISDTEVRFLVKGRVGKEAVRTAFDIAAQTMPPCSQLTLTSRALWASTRGDPAKVQRYVIDDMSWYKSHGYGRLAYDSITDVAAAFYDRDDLLWTRGEGLTEGGIPDLPGGYTQGIYEGQPKRGSLPSGQCTDETP</sequence>
<feature type="compositionally biased region" description="Polar residues" evidence="1">
    <location>
        <begin position="204"/>
        <end position="213"/>
    </location>
</feature>
<protein>
    <submittedName>
        <fullName evidence="3">Uncharacterized protein</fullName>
    </submittedName>
</protein>
<feature type="transmembrane region" description="Helical" evidence="2">
    <location>
        <begin position="6"/>
        <end position="28"/>
    </location>
</feature>
<keyword evidence="2" id="KW-1133">Transmembrane helix</keyword>
<dbReference type="EMBL" id="AB597522">
    <property type="protein sequence ID" value="BAK19847.1"/>
    <property type="molecule type" value="Genomic_DNA"/>
</dbReference>
<feature type="region of interest" description="Disordered" evidence="1">
    <location>
        <begin position="181"/>
        <end position="213"/>
    </location>
</feature>
<reference evidence="3" key="2">
    <citation type="journal article" date="2011" name="Biosci. Biotechnol. Biochem.">
        <title>pSLA2-M of Streptomyces rochei is a composite linear plasmid characterized by self-defense genes and homology with pSLA2-L.</title>
        <authorList>
            <person name="Yang Y."/>
            <person name="Kurokawa T."/>
            <person name="Takahama Y."/>
            <person name="Nindita Y."/>
            <person name="Mochizuki S."/>
            <person name="Arakawa K."/>
            <person name="Endo S."/>
            <person name="Kinashi H."/>
        </authorList>
    </citation>
    <scope>NUCLEOTIDE SEQUENCE</scope>
    <source>
        <strain evidence="3">7434AN4</strain>
        <plasmid evidence="3">pSLA2-M</plasmid>
    </source>
</reference>
<keyword evidence="2" id="KW-0472">Membrane</keyword>
<dbReference type="AlphaFoldDB" id="F2Z8R7"/>
<evidence type="ECO:0000313" key="3">
    <source>
        <dbReference type="EMBL" id="BAK19847.1"/>
    </source>
</evidence>
<evidence type="ECO:0000256" key="2">
    <source>
        <dbReference type="SAM" id="Phobius"/>
    </source>
</evidence>
<name>F2Z8R7_STRRO</name>
<proteinExistence type="predicted"/>
<organism evidence="3">
    <name type="scientific">Streptomyces rochei</name>
    <name type="common">Streptomyces parvullus</name>
    <dbReference type="NCBI Taxonomy" id="1928"/>
    <lineage>
        <taxon>Bacteria</taxon>
        <taxon>Bacillati</taxon>
        <taxon>Actinomycetota</taxon>
        <taxon>Actinomycetes</taxon>
        <taxon>Kitasatosporales</taxon>
        <taxon>Streptomycetaceae</taxon>
        <taxon>Streptomyces</taxon>
        <taxon>Streptomyces rochei group</taxon>
    </lineage>
</organism>
<evidence type="ECO:0000256" key="1">
    <source>
        <dbReference type="SAM" id="MobiDB-lite"/>
    </source>
</evidence>